<name>A0AAD4MIN1_9BILA</name>
<dbReference type="Pfam" id="PF00076">
    <property type="entry name" value="RRM_1"/>
    <property type="match status" value="2"/>
</dbReference>
<dbReference type="GO" id="GO:0003723">
    <property type="term" value="F:RNA binding"/>
    <property type="evidence" value="ECO:0007669"/>
    <property type="project" value="UniProtKB-UniRule"/>
</dbReference>
<proteinExistence type="predicted"/>
<keyword evidence="1 2" id="KW-0694">RNA-binding</keyword>
<feature type="region of interest" description="Disordered" evidence="3">
    <location>
        <begin position="135"/>
        <end position="174"/>
    </location>
</feature>
<sequence>MPTMARSDHTARLLQSLGYLTISRRNLHKLIVSGLPEETTYPYLSLLEYYTRFGEVRGYRVLDDSSSRVAFIYYDKIQAINRSLNSGKHVVDGKTLYIHDKMECQDDELDEADYRLATIDPSKIVLKAQIVQQNDSGKSQKKKGTTEVEQEDSGKSQKKKGTTEVEQEDPKPEVSTDQIQKFYQQFGHVLSCSIDYIHLRPLRRSCLVKFSTKDEMEHALDNRPNTIDNVKLNDHHVRCPARSYVVENLSSQTTDESLYKLLRPEGPLFECTVVRDSTTGESLCHAYVTFVNREHRNSSIKRLAIVDGVIPTIKTYRFPKRIRSSLAKLNNGSKISSTPQEPDDFKPIIGRFWSWIKWMIDGREVCTESFKYESSIHDNVTSVINYFSLL</sequence>
<dbReference type="AlphaFoldDB" id="A0AAD4MIN1"/>
<evidence type="ECO:0000256" key="2">
    <source>
        <dbReference type="PROSITE-ProRule" id="PRU00176"/>
    </source>
</evidence>
<dbReference type="InterPro" id="IPR000504">
    <property type="entry name" value="RRM_dom"/>
</dbReference>
<keyword evidence="6" id="KW-1185">Reference proteome</keyword>
<dbReference type="EMBL" id="JAKKPZ010000323">
    <property type="protein sequence ID" value="KAI1696539.1"/>
    <property type="molecule type" value="Genomic_DNA"/>
</dbReference>
<evidence type="ECO:0000313" key="5">
    <source>
        <dbReference type="EMBL" id="KAI1696539.1"/>
    </source>
</evidence>
<dbReference type="InterPro" id="IPR012677">
    <property type="entry name" value="Nucleotide-bd_a/b_plait_sf"/>
</dbReference>
<evidence type="ECO:0000259" key="4">
    <source>
        <dbReference type="PROSITE" id="PS50102"/>
    </source>
</evidence>
<dbReference type="PROSITE" id="PS50102">
    <property type="entry name" value="RRM"/>
    <property type="match status" value="2"/>
</dbReference>
<dbReference type="PANTHER" id="PTHR10352">
    <property type="entry name" value="EUKARYOTIC TRANSLATION INITIATION FACTOR 3 SUBUNIT G"/>
    <property type="match status" value="1"/>
</dbReference>
<dbReference type="Proteomes" id="UP001201812">
    <property type="component" value="Unassembled WGS sequence"/>
</dbReference>
<dbReference type="SUPFAM" id="SSF54928">
    <property type="entry name" value="RNA-binding domain, RBD"/>
    <property type="match status" value="2"/>
</dbReference>
<evidence type="ECO:0000313" key="6">
    <source>
        <dbReference type="Proteomes" id="UP001201812"/>
    </source>
</evidence>
<dbReference type="CDD" id="cd00590">
    <property type="entry name" value="RRM_SF"/>
    <property type="match status" value="1"/>
</dbReference>
<accession>A0AAD4MIN1</accession>
<evidence type="ECO:0000256" key="1">
    <source>
        <dbReference type="ARBA" id="ARBA00022884"/>
    </source>
</evidence>
<protein>
    <submittedName>
        <fullName evidence="5">RNA recognition motif domain-containing protein</fullName>
    </submittedName>
</protein>
<feature type="domain" description="RRM" evidence="4">
    <location>
        <begin position="28"/>
        <end position="103"/>
    </location>
</feature>
<reference evidence="5" key="1">
    <citation type="submission" date="2022-01" db="EMBL/GenBank/DDBJ databases">
        <title>Genome Sequence Resource for Two Populations of Ditylenchus destructor, the Migratory Endoparasitic Phytonematode.</title>
        <authorList>
            <person name="Zhang H."/>
            <person name="Lin R."/>
            <person name="Xie B."/>
        </authorList>
    </citation>
    <scope>NUCLEOTIDE SEQUENCE</scope>
    <source>
        <strain evidence="5">BazhouSP</strain>
    </source>
</reference>
<dbReference type="InterPro" id="IPR035979">
    <property type="entry name" value="RBD_domain_sf"/>
</dbReference>
<dbReference type="SMART" id="SM00360">
    <property type="entry name" value="RRM"/>
    <property type="match status" value="3"/>
</dbReference>
<gene>
    <name evidence="5" type="ORF">DdX_19003</name>
</gene>
<evidence type="ECO:0000256" key="3">
    <source>
        <dbReference type="SAM" id="MobiDB-lite"/>
    </source>
</evidence>
<comment type="caution">
    <text evidence="5">The sequence shown here is derived from an EMBL/GenBank/DDBJ whole genome shotgun (WGS) entry which is preliminary data.</text>
</comment>
<organism evidence="5 6">
    <name type="scientific">Ditylenchus destructor</name>
    <dbReference type="NCBI Taxonomy" id="166010"/>
    <lineage>
        <taxon>Eukaryota</taxon>
        <taxon>Metazoa</taxon>
        <taxon>Ecdysozoa</taxon>
        <taxon>Nematoda</taxon>
        <taxon>Chromadorea</taxon>
        <taxon>Rhabditida</taxon>
        <taxon>Tylenchina</taxon>
        <taxon>Tylenchomorpha</taxon>
        <taxon>Sphaerularioidea</taxon>
        <taxon>Anguinidae</taxon>
        <taxon>Anguininae</taxon>
        <taxon>Ditylenchus</taxon>
    </lineage>
</organism>
<dbReference type="Gene3D" id="3.30.70.330">
    <property type="match status" value="3"/>
</dbReference>
<feature type="domain" description="RRM" evidence="4">
    <location>
        <begin position="242"/>
        <end position="329"/>
    </location>
</feature>